<comment type="caution">
    <text evidence="1">The sequence shown here is derived from an EMBL/GenBank/DDBJ whole genome shotgun (WGS) entry which is preliminary data.</text>
</comment>
<dbReference type="EMBL" id="JAGQLH010000051">
    <property type="protein sequence ID" value="MCA9385863.1"/>
    <property type="molecule type" value="Genomic_DNA"/>
</dbReference>
<reference evidence="1" key="1">
    <citation type="submission" date="2020-04" db="EMBL/GenBank/DDBJ databases">
        <authorList>
            <person name="Zhang T."/>
        </authorList>
    </citation>
    <scope>NUCLEOTIDE SEQUENCE</scope>
    <source>
        <strain evidence="1">HKST-UBA11</strain>
    </source>
</reference>
<name>A0A955L978_9BACT</name>
<sequence>MGNLTLCVLCDNKNICRHLFDFNVCDDCIAGLRLFTEDTVVRLSKEFTPTQESKDYKEEIERRLKILDQEYIKKKIKLEDIRSKIE</sequence>
<dbReference type="AlphaFoldDB" id="A0A955L978"/>
<organism evidence="1 2">
    <name type="scientific">Candidatus Dojkabacteria bacterium</name>
    <dbReference type="NCBI Taxonomy" id="2099670"/>
    <lineage>
        <taxon>Bacteria</taxon>
        <taxon>Candidatus Dojkabacteria</taxon>
    </lineage>
</organism>
<reference evidence="1" key="2">
    <citation type="journal article" date="2021" name="Microbiome">
        <title>Successional dynamics and alternative stable states in a saline activated sludge microbial community over 9 years.</title>
        <authorList>
            <person name="Wang Y."/>
            <person name="Ye J."/>
            <person name="Ju F."/>
            <person name="Liu L."/>
            <person name="Boyd J.A."/>
            <person name="Deng Y."/>
            <person name="Parks D.H."/>
            <person name="Jiang X."/>
            <person name="Yin X."/>
            <person name="Woodcroft B.J."/>
            <person name="Tyson G.W."/>
            <person name="Hugenholtz P."/>
            <person name="Polz M.F."/>
            <person name="Zhang T."/>
        </authorList>
    </citation>
    <scope>NUCLEOTIDE SEQUENCE</scope>
    <source>
        <strain evidence="1">HKST-UBA11</strain>
    </source>
</reference>
<evidence type="ECO:0000313" key="1">
    <source>
        <dbReference type="EMBL" id="MCA9385863.1"/>
    </source>
</evidence>
<dbReference type="Proteomes" id="UP000754563">
    <property type="component" value="Unassembled WGS sequence"/>
</dbReference>
<proteinExistence type="predicted"/>
<gene>
    <name evidence="1" type="ORF">KC717_04405</name>
</gene>
<protein>
    <submittedName>
        <fullName evidence="1">Uncharacterized protein</fullName>
    </submittedName>
</protein>
<evidence type="ECO:0000313" key="2">
    <source>
        <dbReference type="Proteomes" id="UP000754563"/>
    </source>
</evidence>
<accession>A0A955L978</accession>